<dbReference type="Proteomes" id="UP000299102">
    <property type="component" value="Unassembled WGS sequence"/>
</dbReference>
<accession>A0A4C1VZL1</accession>
<reference evidence="1 2" key="1">
    <citation type="journal article" date="2019" name="Commun. Biol.">
        <title>The bagworm genome reveals a unique fibroin gene that provides high tensile strength.</title>
        <authorList>
            <person name="Kono N."/>
            <person name="Nakamura H."/>
            <person name="Ohtoshi R."/>
            <person name="Tomita M."/>
            <person name="Numata K."/>
            <person name="Arakawa K."/>
        </authorList>
    </citation>
    <scope>NUCLEOTIDE SEQUENCE [LARGE SCALE GENOMIC DNA]</scope>
</reference>
<proteinExistence type="predicted"/>
<protein>
    <submittedName>
        <fullName evidence="1">Uncharacterized protein</fullName>
    </submittedName>
</protein>
<comment type="caution">
    <text evidence="1">The sequence shown here is derived from an EMBL/GenBank/DDBJ whole genome shotgun (WGS) entry which is preliminary data.</text>
</comment>
<organism evidence="1 2">
    <name type="scientific">Eumeta variegata</name>
    <name type="common">Bagworm moth</name>
    <name type="synonym">Eumeta japonica</name>
    <dbReference type="NCBI Taxonomy" id="151549"/>
    <lineage>
        <taxon>Eukaryota</taxon>
        <taxon>Metazoa</taxon>
        <taxon>Ecdysozoa</taxon>
        <taxon>Arthropoda</taxon>
        <taxon>Hexapoda</taxon>
        <taxon>Insecta</taxon>
        <taxon>Pterygota</taxon>
        <taxon>Neoptera</taxon>
        <taxon>Endopterygota</taxon>
        <taxon>Lepidoptera</taxon>
        <taxon>Glossata</taxon>
        <taxon>Ditrysia</taxon>
        <taxon>Tineoidea</taxon>
        <taxon>Psychidae</taxon>
        <taxon>Oiketicinae</taxon>
        <taxon>Eumeta</taxon>
    </lineage>
</organism>
<gene>
    <name evidence="1" type="ORF">EVAR_34280_1</name>
</gene>
<name>A0A4C1VZL1_EUMVA</name>
<dbReference type="EMBL" id="BGZK01000434">
    <property type="protein sequence ID" value="GBP43364.1"/>
    <property type="molecule type" value="Genomic_DNA"/>
</dbReference>
<keyword evidence="2" id="KW-1185">Reference proteome</keyword>
<evidence type="ECO:0000313" key="1">
    <source>
        <dbReference type="EMBL" id="GBP43364.1"/>
    </source>
</evidence>
<sequence length="126" mass="14146">MLLLSPEYPVYTECDHDKILSGPLERKATERKNYWILEKCARSLLNETDAPKSSSAEIAYRSSWGNLRGVISFSPDSWVRVGYPMERRNGLMERECSDRGGSGVMEAHEPPEISLIRRSAIAGAVT</sequence>
<dbReference type="AlphaFoldDB" id="A0A4C1VZL1"/>
<evidence type="ECO:0000313" key="2">
    <source>
        <dbReference type="Proteomes" id="UP000299102"/>
    </source>
</evidence>